<sequence length="191" mass="20883">MAHGSLSIVWDLIWHPWSESFRILDTHTSAYASATDFIALDERIPNSHQEARETGERSAVKIQSTSGGCAIAEEGEAEPEDGSAGANQKRVDRQGHKFPEAPAADLAFAPQRPAQKRLADTLTAPMNNSLQGYYSRRNNAIDAIVAYCNVAEGGTAHRANISARKDPEPDPHSFHGRQTLVVWKPHGCPFL</sequence>
<organism evidence="2 3">
    <name type="scientific">Fusarium solani</name>
    <name type="common">Filamentous fungus</name>
    <dbReference type="NCBI Taxonomy" id="169388"/>
    <lineage>
        <taxon>Eukaryota</taxon>
        <taxon>Fungi</taxon>
        <taxon>Dikarya</taxon>
        <taxon>Ascomycota</taxon>
        <taxon>Pezizomycotina</taxon>
        <taxon>Sordariomycetes</taxon>
        <taxon>Hypocreomycetidae</taxon>
        <taxon>Hypocreales</taxon>
        <taxon>Nectriaceae</taxon>
        <taxon>Fusarium</taxon>
        <taxon>Fusarium solani species complex</taxon>
    </lineage>
</organism>
<accession>A0A9P9KEJ8</accession>
<proteinExistence type="predicted"/>
<dbReference type="Proteomes" id="UP000736672">
    <property type="component" value="Unassembled WGS sequence"/>
</dbReference>
<name>A0A9P9KEJ8_FUSSL</name>
<evidence type="ECO:0000313" key="2">
    <source>
        <dbReference type="EMBL" id="KAH7258493.1"/>
    </source>
</evidence>
<dbReference type="AlphaFoldDB" id="A0A9P9KEJ8"/>
<gene>
    <name evidence="2" type="ORF">B0J15DRAFT_583209</name>
</gene>
<comment type="caution">
    <text evidence="2">The sequence shown here is derived from an EMBL/GenBank/DDBJ whole genome shotgun (WGS) entry which is preliminary data.</text>
</comment>
<protein>
    <submittedName>
        <fullName evidence="2">Uncharacterized protein</fullName>
    </submittedName>
</protein>
<feature type="region of interest" description="Disordered" evidence="1">
    <location>
        <begin position="48"/>
        <end position="67"/>
    </location>
</feature>
<evidence type="ECO:0000256" key="1">
    <source>
        <dbReference type="SAM" id="MobiDB-lite"/>
    </source>
</evidence>
<feature type="compositionally biased region" description="Basic and acidic residues" evidence="1">
    <location>
        <begin position="48"/>
        <end position="59"/>
    </location>
</feature>
<dbReference type="OrthoDB" id="5131826at2759"/>
<reference evidence="2" key="1">
    <citation type="journal article" date="2021" name="Nat. Commun.">
        <title>Genetic determinants of endophytism in the Arabidopsis root mycobiome.</title>
        <authorList>
            <person name="Mesny F."/>
            <person name="Miyauchi S."/>
            <person name="Thiergart T."/>
            <person name="Pickel B."/>
            <person name="Atanasova L."/>
            <person name="Karlsson M."/>
            <person name="Huettel B."/>
            <person name="Barry K.W."/>
            <person name="Haridas S."/>
            <person name="Chen C."/>
            <person name="Bauer D."/>
            <person name="Andreopoulos W."/>
            <person name="Pangilinan J."/>
            <person name="LaButti K."/>
            <person name="Riley R."/>
            <person name="Lipzen A."/>
            <person name="Clum A."/>
            <person name="Drula E."/>
            <person name="Henrissat B."/>
            <person name="Kohler A."/>
            <person name="Grigoriev I.V."/>
            <person name="Martin F.M."/>
            <person name="Hacquard S."/>
        </authorList>
    </citation>
    <scope>NUCLEOTIDE SEQUENCE</scope>
    <source>
        <strain evidence="2">FSSC 5 MPI-SDFR-AT-0091</strain>
    </source>
</reference>
<dbReference type="EMBL" id="JAGTJS010000009">
    <property type="protein sequence ID" value="KAH7258493.1"/>
    <property type="molecule type" value="Genomic_DNA"/>
</dbReference>
<keyword evidence="3" id="KW-1185">Reference proteome</keyword>
<evidence type="ECO:0000313" key="3">
    <source>
        <dbReference type="Proteomes" id="UP000736672"/>
    </source>
</evidence>